<sequence>MKHYCTLLWLCLIHWLVPGNGQPAIPFLNKDLNEVREIAGQQGSLYFAFFTANWCAPCHWMEEQAFTSAPLISYVRQHYLAVKVDIDERGNRPHQERFQVKLLPSILVFNAQGQLLAKIETALSGEDLLKILEEHNLPKNRIGSTRHSFASEEIMDSPKPSIKLYRPPLPSENNGNNPPPPTELPPPVMVPGRTTQQQDRNTPSQAVPVARPNTRETFAPRSEKTYSIQVASYEDYQQAIRQVAQLESGVNESVRLLGGKDDAGKQVFRIFIGMFPDRKKAEDYLFYLRRKNVSGVIQDMMDVR</sequence>
<dbReference type="RefSeq" id="WP_099152453.1">
    <property type="nucleotide sequence ID" value="NZ_PDUD01000027.1"/>
</dbReference>
<protein>
    <recommendedName>
        <fullName evidence="6">Thioredoxin domain-containing protein</fullName>
    </recommendedName>
</protein>
<dbReference type="OrthoDB" id="981626at2"/>
<feature type="domain" description="SPOR" evidence="3">
    <location>
        <begin position="220"/>
        <end position="304"/>
    </location>
</feature>
<dbReference type="SUPFAM" id="SSF52833">
    <property type="entry name" value="Thioredoxin-like"/>
    <property type="match status" value="1"/>
</dbReference>
<dbReference type="InterPro" id="IPR007730">
    <property type="entry name" value="SPOR-like_dom"/>
</dbReference>
<feature type="compositionally biased region" description="Pro residues" evidence="1">
    <location>
        <begin position="177"/>
        <end position="189"/>
    </location>
</feature>
<dbReference type="Gene3D" id="3.40.30.10">
    <property type="entry name" value="Glutaredoxin"/>
    <property type="match status" value="1"/>
</dbReference>
<reference evidence="4 5" key="1">
    <citation type="submission" date="2017-10" db="EMBL/GenBank/DDBJ databases">
        <title>The draft genome sequence of Lewinella nigricans NBRC 102662.</title>
        <authorList>
            <person name="Wang K."/>
        </authorList>
    </citation>
    <scope>NUCLEOTIDE SEQUENCE [LARGE SCALE GENOMIC DNA]</scope>
    <source>
        <strain evidence="4 5">NBRC 102662</strain>
    </source>
</reference>
<dbReference type="InterPro" id="IPR013766">
    <property type="entry name" value="Thioredoxin_domain"/>
</dbReference>
<evidence type="ECO:0000313" key="4">
    <source>
        <dbReference type="EMBL" id="PHN04067.1"/>
    </source>
</evidence>
<dbReference type="SUPFAM" id="SSF110997">
    <property type="entry name" value="Sporulation related repeat"/>
    <property type="match status" value="1"/>
</dbReference>
<evidence type="ECO:0000256" key="1">
    <source>
        <dbReference type="SAM" id="MobiDB-lite"/>
    </source>
</evidence>
<dbReference type="InterPro" id="IPR012336">
    <property type="entry name" value="Thioredoxin-like_fold"/>
</dbReference>
<dbReference type="PROSITE" id="PS51724">
    <property type="entry name" value="SPOR"/>
    <property type="match status" value="1"/>
</dbReference>
<evidence type="ECO:0000259" key="2">
    <source>
        <dbReference type="PROSITE" id="PS51352"/>
    </source>
</evidence>
<dbReference type="Gene3D" id="3.30.70.1070">
    <property type="entry name" value="Sporulation related repeat"/>
    <property type="match status" value="1"/>
</dbReference>
<dbReference type="InterPro" id="IPR036680">
    <property type="entry name" value="SPOR-like_sf"/>
</dbReference>
<dbReference type="GO" id="GO:0042834">
    <property type="term" value="F:peptidoglycan binding"/>
    <property type="evidence" value="ECO:0007669"/>
    <property type="project" value="InterPro"/>
</dbReference>
<feature type="compositionally biased region" description="Polar residues" evidence="1">
    <location>
        <begin position="193"/>
        <end position="205"/>
    </location>
</feature>
<feature type="region of interest" description="Disordered" evidence="1">
    <location>
        <begin position="142"/>
        <end position="208"/>
    </location>
</feature>
<accession>A0A2D0N6H6</accession>
<feature type="domain" description="Thioredoxin" evidence="2">
    <location>
        <begin position="16"/>
        <end position="137"/>
    </location>
</feature>
<keyword evidence="5" id="KW-1185">Reference proteome</keyword>
<organism evidence="4 5">
    <name type="scientific">Flavilitoribacter nigricans (strain ATCC 23147 / DSM 23189 / NBRC 102662 / NCIMB 1420 / SS-2)</name>
    <name type="common">Lewinella nigricans</name>
    <dbReference type="NCBI Taxonomy" id="1122177"/>
    <lineage>
        <taxon>Bacteria</taxon>
        <taxon>Pseudomonadati</taxon>
        <taxon>Bacteroidota</taxon>
        <taxon>Saprospiria</taxon>
        <taxon>Saprospirales</taxon>
        <taxon>Lewinellaceae</taxon>
        <taxon>Flavilitoribacter</taxon>
    </lineage>
</organism>
<dbReference type="Proteomes" id="UP000223913">
    <property type="component" value="Unassembled WGS sequence"/>
</dbReference>
<evidence type="ECO:0000313" key="5">
    <source>
        <dbReference type="Proteomes" id="UP000223913"/>
    </source>
</evidence>
<name>A0A2D0N6H6_FLAN2</name>
<dbReference type="Pfam" id="PF05036">
    <property type="entry name" value="SPOR"/>
    <property type="match status" value="1"/>
</dbReference>
<dbReference type="EMBL" id="PDUD01000027">
    <property type="protein sequence ID" value="PHN04067.1"/>
    <property type="molecule type" value="Genomic_DNA"/>
</dbReference>
<dbReference type="AlphaFoldDB" id="A0A2D0N6H6"/>
<dbReference type="Pfam" id="PF13098">
    <property type="entry name" value="Thioredoxin_2"/>
    <property type="match status" value="1"/>
</dbReference>
<gene>
    <name evidence="4" type="ORF">CRP01_22995</name>
</gene>
<evidence type="ECO:0008006" key="6">
    <source>
        <dbReference type="Google" id="ProtNLM"/>
    </source>
</evidence>
<dbReference type="CDD" id="cd02947">
    <property type="entry name" value="TRX_family"/>
    <property type="match status" value="1"/>
</dbReference>
<dbReference type="InterPro" id="IPR036249">
    <property type="entry name" value="Thioredoxin-like_sf"/>
</dbReference>
<comment type="caution">
    <text evidence="4">The sequence shown here is derived from an EMBL/GenBank/DDBJ whole genome shotgun (WGS) entry which is preliminary data.</text>
</comment>
<proteinExistence type="predicted"/>
<dbReference type="PROSITE" id="PS51352">
    <property type="entry name" value="THIOREDOXIN_2"/>
    <property type="match status" value="1"/>
</dbReference>
<evidence type="ECO:0000259" key="3">
    <source>
        <dbReference type="PROSITE" id="PS51724"/>
    </source>
</evidence>